<protein>
    <submittedName>
        <fullName evidence="3">Amidohydrolase family protein</fullName>
    </submittedName>
</protein>
<dbReference type="InterPro" id="IPR006680">
    <property type="entry name" value="Amidohydro-rel"/>
</dbReference>
<evidence type="ECO:0000313" key="3">
    <source>
        <dbReference type="EMBL" id="MBN7816666.1"/>
    </source>
</evidence>
<dbReference type="InterPro" id="IPR032466">
    <property type="entry name" value="Metal_Hydrolase"/>
</dbReference>
<dbReference type="EMBL" id="JAFKCU010000003">
    <property type="protein sequence ID" value="MBN7816666.1"/>
    <property type="molecule type" value="Genomic_DNA"/>
</dbReference>
<evidence type="ECO:0000313" key="4">
    <source>
        <dbReference type="Proteomes" id="UP000664480"/>
    </source>
</evidence>
<keyword evidence="4" id="KW-1185">Reference proteome</keyword>
<feature type="signal peptide" evidence="1">
    <location>
        <begin position="1"/>
        <end position="21"/>
    </location>
</feature>
<reference evidence="3 4" key="1">
    <citation type="submission" date="2021-03" db="EMBL/GenBank/DDBJ databases">
        <title>novel species isolated from a fishpond in China.</title>
        <authorList>
            <person name="Lu H."/>
            <person name="Cai Z."/>
        </authorList>
    </citation>
    <scope>NUCLEOTIDE SEQUENCE [LARGE SCALE GENOMIC DNA]</scope>
    <source>
        <strain evidence="3 4">YJ13C</strain>
    </source>
</reference>
<comment type="caution">
    <text evidence="3">The sequence shown here is derived from an EMBL/GenBank/DDBJ whole genome shotgun (WGS) entry which is preliminary data.</text>
</comment>
<dbReference type="CDD" id="cd01309">
    <property type="entry name" value="Met_dep_hydrolase_C"/>
    <property type="match status" value="1"/>
</dbReference>
<dbReference type="PANTHER" id="PTHR43135">
    <property type="entry name" value="ALPHA-D-RIBOSE 1-METHYLPHOSPHONATE 5-TRIPHOSPHATE DIPHOSPHATASE"/>
    <property type="match status" value="1"/>
</dbReference>
<dbReference type="SUPFAM" id="SSF51338">
    <property type="entry name" value="Composite domain of metallo-dependent hydrolases"/>
    <property type="match status" value="1"/>
</dbReference>
<dbReference type="Gene3D" id="3.20.20.140">
    <property type="entry name" value="Metal-dependent hydrolases"/>
    <property type="match status" value="1"/>
</dbReference>
<dbReference type="SUPFAM" id="SSF51556">
    <property type="entry name" value="Metallo-dependent hydrolases"/>
    <property type="match status" value="1"/>
</dbReference>
<name>A0ABS3CHU4_9BACT</name>
<evidence type="ECO:0000256" key="1">
    <source>
        <dbReference type="SAM" id="SignalP"/>
    </source>
</evidence>
<dbReference type="Pfam" id="PF01979">
    <property type="entry name" value="Amidohydro_1"/>
    <property type="match status" value="1"/>
</dbReference>
<gene>
    <name evidence="3" type="ORF">J0A69_14550</name>
</gene>
<dbReference type="InterPro" id="IPR011059">
    <property type="entry name" value="Metal-dep_hydrolase_composite"/>
</dbReference>
<organism evidence="3 4">
    <name type="scientific">Algoriphagus pacificus</name>
    <dbReference type="NCBI Taxonomy" id="2811234"/>
    <lineage>
        <taxon>Bacteria</taxon>
        <taxon>Pseudomonadati</taxon>
        <taxon>Bacteroidota</taxon>
        <taxon>Cytophagia</taxon>
        <taxon>Cytophagales</taxon>
        <taxon>Cyclobacteriaceae</taxon>
        <taxon>Algoriphagus</taxon>
    </lineage>
</organism>
<feature type="chain" id="PRO_5047250908" evidence="1">
    <location>
        <begin position="22"/>
        <end position="461"/>
    </location>
</feature>
<keyword evidence="1" id="KW-0732">Signal</keyword>
<proteinExistence type="predicted"/>
<feature type="domain" description="Amidohydrolase-related" evidence="2">
    <location>
        <begin position="311"/>
        <end position="400"/>
    </location>
</feature>
<dbReference type="Proteomes" id="UP000664480">
    <property type="component" value="Unassembled WGS sequence"/>
</dbReference>
<dbReference type="InterPro" id="IPR051781">
    <property type="entry name" value="Metallo-dep_Hydrolase"/>
</dbReference>
<evidence type="ECO:0000259" key="2">
    <source>
        <dbReference type="Pfam" id="PF01979"/>
    </source>
</evidence>
<accession>A0ABS3CHU4</accession>
<dbReference type="RefSeq" id="WP_206587337.1">
    <property type="nucleotide sequence ID" value="NZ_JAFKCU010000003.1"/>
</dbReference>
<sequence>MKKINYFLAALMGLSFSFASAQTPKGSVLIKNATVLTVTKGTLENSDVLVQDGIIKKVGQNLSAPSGVETIDATGKYLIPGIIDAHSHVALDVVNEATAPIVAEVRMRDVVNPFEVGIYRALAGGVTISHAMHGSANVVGGQNVTLKHRWGAEDPAGIIMQDAPRTIKFALGENPTRVHGRGRGIQPRTRMGVEAILRNGFNEALQYKKAWEEYNAAASQKGNTTLAPEYDERLQTLVDILDGKIIIHCHSYRADEIYMLINVARDFGITKLVFQHTNEGFKVAPEIAEYTMGASVFADWWAYKFEVYYSTAFNAAILQKNGAITSINSDSAELIRHLYHEAAKTQRYGGMTDDEALSMITINPAKQLGISDKVGSIEVGKQADLVIFEGHPLSVYAVPQQTYVDGIKYFDIKEDADDQRLRVSPTEMVEPIYMTQEDHRCLQDVELSFSDISKSLFNTNY</sequence>
<dbReference type="PANTHER" id="PTHR43135:SF3">
    <property type="entry name" value="ALPHA-D-RIBOSE 1-METHYLPHOSPHONATE 5-TRIPHOSPHATE DIPHOSPHATASE"/>
    <property type="match status" value="1"/>
</dbReference>